<protein>
    <recommendedName>
        <fullName evidence="1">C2H2-type domain-containing protein</fullName>
    </recommendedName>
</protein>
<evidence type="ECO:0000313" key="3">
    <source>
        <dbReference type="Proteomes" id="UP001174909"/>
    </source>
</evidence>
<name>A0AA35TID2_GEOBA</name>
<feature type="domain" description="C2H2-type" evidence="1">
    <location>
        <begin position="132"/>
        <end position="153"/>
    </location>
</feature>
<gene>
    <name evidence="2" type="ORF">GBAR_LOCUS26766</name>
</gene>
<dbReference type="InterPro" id="IPR013087">
    <property type="entry name" value="Znf_C2H2_type"/>
</dbReference>
<reference evidence="2" key="1">
    <citation type="submission" date="2023-03" db="EMBL/GenBank/DDBJ databases">
        <authorList>
            <person name="Steffen K."/>
            <person name="Cardenas P."/>
        </authorList>
    </citation>
    <scope>NUCLEOTIDE SEQUENCE</scope>
</reference>
<evidence type="ECO:0000313" key="2">
    <source>
        <dbReference type="EMBL" id="CAI8048554.1"/>
    </source>
</evidence>
<dbReference type="PROSITE" id="PS00028">
    <property type="entry name" value="ZINC_FINGER_C2H2_1"/>
    <property type="match status" value="1"/>
</dbReference>
<dbReference type="Proteomes" id="UP001174909">
    <property type="component" value="Unassembled WGS sequence"/>
</dbReference>
<evidence type="ECO:0000259" key="1">
    <source>
        <dbReference type="PROSITE" id="PS00028"/>
    </source>
</evidence>
<organism evidence="2 3">
    <name type="scientific">Geodia barretti</name>
    <name type="common">Barrett's horny sponge</name>
    <dbReference type="NCBI Taxonomy" id="519541"/>
    <lineage>
        <taxon>Eukaryota</taxon>
        <taxon>Metazoa</taxon>
        <taxon>Porifera</taxon>
        <taxon>Demospongiae</taxon>
        <taxon>Heteroscleromorpha</taxon>
        <taxon>Tetractinellida</taxon>
        <taxon>Astrophorina</taxon>
        <taxon>Geodiidae</taxon>
        <taxon>Geodia</taxon>
    </lineage>
</organism>
<comment type="caution">
    <text evidence="2">The sequence shown here is derived from an EMBL/GenBank/DDBJ whole genome shotgun (WGS) entry which is preliminary data.</text>
</comment>
<dbReference type="AlphaFoldDB" id="A0AA35TID2"/>
<sequence length="156" mass="16731">MPAARDRCYGVGDTSSVEVASRFHGPRYVVGPAAATGLVLHSRDPPATEEKYLGTEVCAGCGVPGPVSLPVSLWDWSHQSGPGDRLRHLRPHHPMLPQLRPPGAHFRSPFRHEKEVLEGPQVQLVEVPHSGCGGCGGQLPHSPGLPLHQPHQHTGI</sequence>
<accession>A0AA35TID2</accession>
<proteinExistence type="predicted"/>
<dbReference type="EMBL" id="CASHTH010003733">
    <property type="protein sequence ID" value="CAI8048554.1"/>
    <property type="molecule type" value="Genomic_DNA"/>
</dbReference>
<keyword evidence="3" id="KW-1185">Reference proteome</keyword>